<evidence type="ECO:0000313" key="2">
    <source>
        <dbReference type="EMBL" id="KAA4695899.1"/>
    </source>
</evidence>
<dbReference type="Proteomes" id="UP000286003">
    <property type="component" value="Unassembled WGS sequence"/>
</dbReference>
<sequence>MKKIIIALACMLLGITGMQAQEFTLEYNIGYGLYNMSEMKDFLSNAAGSSLKGVKTTDKFPGNFTHNFRVGVQIQQHQVGITFSHQNTSGQNHLADATGEYRLKIKNSGNQLGTFYRFHLLTERFSPFFELSTGLVFNTCKMEEYVRVDSQVQEENGTLTGVNVFFQPAIGVRYKITTFAAIIASVGYEWDPVGNLHLKGDRKQKSSYDANWSGLRVSAGIVTYFKMK</sequence>
<keyword evidence="1" id="KW-0732">Signal</keyword>
<dbReference type="InterPro" id="IPR011250">
    <property type="entry name" value="OMP/PagP_B-barrel"/>
</dbReference>
<accession>A0A642CYH2</accession>
<reference evidence="3 4" key="1">
    <citation type="submission" date="2018-08" db="EMBL/GenBank/DDBJ databases">
        <title>A genome reference for cultivated species of the human gut microbiota.</title>
        <authorList>
            <person name="Zou Y."/>
            <person name="Xue W."/>
            <person name="Luo G."/>
        </authorList>
    </citation>
    <scope>NUCLEOTIDE SEQUENCE [LARGE SCALE GENOMIC DNA]</scope>
    <source>
        <strain evidence="3 4">AF31-23</strain>
    </source>
</reference>
<evidence type="ECO:0000256" key="1">
    <source>
        <dbReference type="SAM" id="SignalP"/>
    </source>
</evidence>
<evidence type="ECO:0000313" key="4">
    <source>
        <dbReference type="Proteomes" id="UP000286003"/>
    </source>
</evidence>
<organism evidence="2">
    <name type="scientific">Bacteroides intestinalis</name>
    <dbReference type="NCBI Taxonomy" id="329854"/>
    <lineage>
        <taxon>Bacteria</taxon>
        <taxon>Pseudomonadati</taxon>
        <taxon>Bacteroidota</taxon>
        <taxon>Bacteroidia</taxon>
        <taxon>Bacteroidales</taxon>
        <taxon>Bacteroidaceae</taxon>
        <taxon>Bacteroides</taxon>
    </lineage>
</organism>
<protein>
    <recommendedName>
        <fullName evidence="5">Outer membrane protein beta-barrel domain-containing protein</fullName>
    </recommendedName>
</protein>
<evidence type="ECO:0000313" key="3">
    <source>
        <dbReference type="EMBL" id="RHN06738.1"/>
    </source>
</evidence>
<dbReference type="SUPFAM" id="SSF56925">
    <property type="entry name" value="OMPA-like"/>
    <property type="match status" value="1"/>
</dbReference>
<dbReference type="AlphaFoldDB" id="A0A642CYH2"/>
<proteinExistence type="predicted"/>
<dbReference type="RefSeq" id="WP_007667505.1">
    <property type="nucleotide sequence ID" value="NZ_BAABZC010000004.1"/>
</dbReference>
<comment type="caution">
    <text evidence="2">The sequence shown here is derived from an EMBL/GenBank/DDBJ whole genome shotgun (WGS) entry which is preliminary data.</text>
</comment>
<reference evidence="2" key="2">
    <citation type="journal article" date="2019" name="Nat. Med.">
        <title>A library of human gut bacterial isolates paired with longitudinal multiomics data enables mechanistic microbiome research.</title>
        <authorList>
            <person name="Poyet M."/>
            <person name="Groussin M."/>
            <person name="Gibbons S.M."/>
            <person name="Avila-Pacheco J."/>
            <person name="Jiang X."/>
            <person name="Kearney S.M."/>
            <person name="Perrotta A.R."/>
            <person name="Berdy B."/>
            <person name="Zhao S."/>
            <person name="Lieberman T.D."/>
            <person name="Swanson P.K."/>
            <person name="Smith M."/>
            <person name="Roesemann S."/>
            <person name="Alexander J.E."/>
            <person name="Rich S.A."/>
            <person name="Livny J."/>
            <person name="Vlamakis H."/>
            <person name="Clish C."/>
            <person name="Bullock K."/>
            <person name="Deik A."/>
            <person name="Scott J."/>
            <person name="Pierce K.A."/>
            <person name="Xavier R.J."/>
            <person name="Alm E.J."/>
        </authorList>
    </citation>
    <scope>NUCLEOTIDE SEQUENCE</scope>
    <source>
        <strain evidence="2">BIOML-A1</strain>
    </source>
</reference>
<dbReference type="OrthoDB" id="852489at2"/>
<gene>
    <name evidence="3" type="ORF">DWZ32_10925</name>
    <name evidence="2" type="ORF">F3B37_01965</name>
</gene>
<dbReference type="EMBL" id="VWFA01000001">
    <property type="protein sequence ID" value="KAA4695899.1"/>
    <property type="molecule type" value="Genomic_DNA"/>
</dbReference>
<name>A0A642CYH2_9BACE</name>
<feature type="chain" id="PRO_5030147141" description="Outer membrane protein beta-barrel domain-containing protein" evidence="1">
    <location>
        <begin position="21"/>
        <end position="228"/>
    </location>
</feature>
<dbReference type="GeneID" id="26161968"/>
<dbReference type="EMBL" id="QRQM01000011">
    <property type="protein sequence ID" value="RHN06738.1"/>
    <property type="molecule type" value="Genomic_DNA"/>
</dbReference>
<feature type="signal peptide" evidence="1">
    <location>
        <begin position="1"/>
        <end position="20"/>
    </location>
</feature>
<dbReference type="Gene3D" id="2.40.160.20">
    <property type="match status" value="1"/>
</dbReference>
<evidence type="ECO:0008006" key="5">
    <source>
        <dbReference type="Google" id="ProtNLM"/>
    </source>
</evidence>